<name>A0AAQ3NVJ1_VIGMU</name>
<proteinExistence type="predicted"/>
<dbReference type="EMBL" id="CP144698">
    <property type="protein sequence ID" value="WVZ16150.1"/>
    <property type="molecule type" value="Genomic_DNA"/>
</dbReference>
<reference evidence="1 2" key="1">
    <citation type="journal article" date="2023" name="Life. Sci Alliance">
        <title>Evolutionary insights into 3D genome organization and epigenetic landscape of Vigna mungo.</title>
        <authorList>
            <person name="Junaid A."/>
            <person name="Singh B."/>
            <person name="Bhatia S."/>
        </authorList>
    </citation>
    <scope>NUCLEOTIDE SEQUENCE [LARGE SCALE GENOMIC DNA]</scope>
    <source>
        <strain evidence="1">Urdbean</strain>
    </source>
</reference>
<protein>
    <submittedName>
        <fullName evidence="1">Uncharacterized protein</fullName>
    </submittedName>
</protein>
<organism evidence="1 2">
    <name type="scientific">Vigna mungo</name>
    <name type="common">Black gram</name>
    <name type="synonym">Phaseolus mungo</name>
    <dbReference type="NCBI Taxonomy" id="3915"/>
    <lineage>
        <taxon>Eukaryota</taxon>
        <taxon>Viridiplantae</taxon>
        <taxon>Streptophyta</taxon>
        <taxon>Embryophyta</taxon>
        <taxon>Tracheophyta</taxon>
        <taxon>Spermatophyta</taxon>
        <taxon>Magnoliopsida</taxon>
        <taxon>eudicotyledons</taxon>
        <taxon>Gunneridae</taxon>
        <taxon>Pentapetalae</taxon>
        <taxon>rosids</taxon>
        <taxon>fabids</taxon>
        <taxon>Fabales</taxon>
        <taxon>Fabaceae</taxon>
        <taxon>Papilionoideae</taxon>
        <taxon>50 kb inversion clade</taxon>
        <taxon>NPAAA clade</taxon>
        <taxon>indigoferoid/millettioid clade</taxon>
        <taxon>Phaseoleae</taxon>
        <taxon>Vigna</taxon>
    </lineage>
</organism>
<dbReference type="Proteomes" id="UP001374535">
    <property type="component" value="Chromosome 3"/>
</dbReference>
<dbReference type="AlphaFoldDB" id="A0AAQ3NVJ1"/>
<gene>
    <name evidence="1" type="ORF">V8G54_009132</name>
</gene>
<keyword evidence="2" id="KW-1185">Reference proteome</keyword>
<evidence type="ECO:0000313" key="2">
    <source>
        <dbReference type="Proteomes" id="UP001374535"/>
    </source>
</evidence>
<evidence type="ECO:0000313" key="1">
    <source>
        <dbReference type="EMBL" id="WVZ16150.1"/>
    </source>
</evidence>
<sequence length="158" mass="18178">MEITYAIELHMKHWRNAFSEEDRTILRSNYIRWVILRYGTSGIIGGRKFVRLMIDLGITNYIPELHLGNCTKALLEATDISTRAVPISSFQKLKTHNQIESLVKYWKIALCEAVEISRLVVQHYRGITDNEVKDIEKHARDALREAASLPGTVILNSR</sequence>
<accession>A0AAQ3NVJ1</accession>